<sequence>MLRIKQIYSFATCPDVGADNFFRDLMMQYASAQIMGNFLIGNTQETSGTFYLTGFGLCKKIQNQECMASKLTNESSFRGSLK</sequence>
<feature type="non-terminal residue" evidence="1">
    <location>
        <position position="82"/>
    </location>
</feature>
<evidence type="ECO:0000313" key="2">
    <source>
        <dbReference type="Proteomes" id="UP000324800"/>
    </source>
</evidence>
<comment type="caution">
    <text evidence="1">The sequence shown here is derived from an EMBL/GenBank/DDBJ whole genome shotgun (WGS) entry which is preliminary data.</text>
</comment>
<gene>
    <name evidence="1" type="ORF">EZS28_015652</name>
</gene>
<accession>A0A5J4W2C8</accession>
<organism evidence="1 2">
    <name type="scientific">Streblomastix strix</name>
    <dbReference type="NCBI Taxonomy" id="222440"/>
    <lineage>
        <taxon>Eukaryota</taxon>
        <taxon>Metamonada</taxon>
        <taxon>Preaxostyla</taxon>
        <taxon>Oxymonadida</taxon>
        <taxon>Streblomastigidae</taxon>
        <taxon>Streblomastix</taxon>
    </lineage>
</organism>
<dbReference type="EMBL" id="SNRW01003836">
    <property type="protein sequence ID" value="KAA6388820.1"/>
    <property type="molecule type" value="Genomic_DNA"/>
</dbReference>
<evidence type="ECO:0000313" key="1">
    <source>
        <dbReference type="EMBL" id="KAA6388820.1"/>
    </source>
</evidence>
<dbReference type="Proteomes" id="UP000324800">
    <property type="component" value="Unassembled WGS sequence"/>
</dbReference>
<dbReference type="AlphaFoldDB" id="A0A5J4W2C8"/>
<proteinExistence type="predicted"/>
<name>A0A5J4W2C8_9EUKA</name>
<protein>
    <submittedName>
        <fullName evidence="1">Uncharacterized protein</fullName>
    </submittedName>
</protein>
<reference evidence="1 2" key="1">
    <citation type="submission" date="2019-03" db="EMBL/GenBank/DDBJ databases">
        <title>Single cell metagenomics reveals metabolic interactions within the superorganism composed of flagellate Streblomastix strix and complex community of Bacteroidetes bacteria on its surface.</title>
        <authorList>
            <person name="Treitli S.C."/>
            <person name="Kolisko M."/>
            <person name="Husnik F."/>
            <person name="Keeling P."/>
            <person name="Hampl V."/>
        </authorList>
    </citation>
    <scope>NUCLEOTIDE SEQUENCE [LARGE SCALE GENOMIC DNA]</scope>
    <source>
        <strain evidence="1">ST1C</strain>
    </source>
</reference>